<organism evidence="2">
    <name type="scientific">Hungatella hathewayi</name>
    <dbReference type="NCBI Taxonomy" id="154046"/>
    <lineage>
        <taxon>Bacteria</taxon>
        <taxon>Bacillati</taxon>
        <taxon>Bacillota</taxon>
        <taxon>Clostridia</taxon>
        <taxon>Lachnospirales</taxon>
        <taxon>Lachnospiraceae</taxon>
        <taxon>Hungatella</taxon>
    </lineage>
</organism>
<evidence type="ECO:0000313" key="2">
    <source>
        <dbReference type="EMBL" id="VYT98118.1"/>
    </source>
</evidence>
<accession>A0A6N3B6K8</accession>
<dbReference type="EMBL" id="CACRUH010000016">
    <property type="protein sequence ID" value="VYT98118.1"/>
    <property type="molecule type" value="Genomic_DNA"/>
</dbReference>
<feature type="compositionally biased region" description="Polar residues" evidence="1">
    <location>
        <begin position="25"/>
        <end position="37"/>
    </location>
</feature>
<sequence>MGLFNKLFMKNEAAQTPASAPAPVSAQTPASTETPAQESLCPNKDTIMGFALLHTAELSEDELTGAIKEEFGPETELEVSRDKLFSVIVSREEAQFICTLMPFAVPDHEVEKLFPFHSLSPEAELEMGRHQAFLIIAGNGFELEKKREACLAFNRLCGAVMRLEQAVGMYMGGAGLLLEKETYLRHVEIIKSPVGEDRNYFPAPLWIRVLLYLDDGKRMARTDGLADFGYPEVCVFNTHQEPEALYQQLYLMAIEEITGRGVYRSGDLIRIDEETEAVCKLADGVLHIIGT</sequence>
<gene>
    <name evidence="2" type="ORF">CHLFYP18_06055</name>
</gene>
<evidence type="ECO:0000256" key="1">
    <source>
        <dbReference type="SAM" id="MobiDB-lite"/>
    </source>
</evidence>
<name>A0A6N3B6K8_9FIRM</name>
<dbReference type="AlphaFoldDB" id="A0A6N3B6K8"/>
<evidence type="ECO:0008006" key="3">
    <source>
        <dbReference type="Google" id="ProtNLM"/>
    </source>
</evidence>
<proteinExistence type="predicted"/>
<protein>
    <recommendedName>
        <fullName evidence="3">DUF4261 domain-containing protein</fullName>
    </recommendedName>
</protein>
<reference evidence="2" key="1">
    <citation type="submission" date="2019-11" db="EMBL/GenBank/DDBJ databases">
        <authorList>
            <person name="Feng L."/>
        </authorList>
    </citation>
    <scope>NUCLEOTIDE SEQUENCE</scope>
    <source>
        <strain evidence="2">ChathewayiLFYP18</strain>
    </source>
</reference>
<feature type="region of interest" description="Disordered" evidence="1">
    <location>
        <begin position="15"/>
        <end position="40"/>
    </location>
</feature>
<dbReference type="RefSeq" id="WP_156832559.1">
    <property type="nucleotide sequence ID" value="NZ_CACRUH010000016.1"/>
</dbReference>